<dbReference type="Gene3D" id="3.20.20.100">
    <property type="entry name" value="NADP-dependent oxidoreductase domain"/>
    <property type="match status" value="1"/>
</dbReference>
<dbReference type="InterPro" id="IPR036812">
    <property type="entry name" value="NAD(P)_OxRdtase_dom_sf"/>
</dbReference>
<evidence type="ECO:0000313" key="3">
    <source>
        <dbReference type="Proteomes" id="UP001610818"/>
    </source>
</evidence>
<evidence type="ECO:0000313" key="2">
    <source>
        <dbReference type="EMBL" id="MFH8544330.1"/>
    </source>
</evidence>
<dbReference type="InterPro" id="IPR020471">
    <property type="entry name" value="AKR"/>
</dbReference>
<dbReference type="RefSeq" id="WP_397707924.1">
    <property type="nucleotide sequence ID" value="NZ_JBIRGN010000001.1"/>
</dbReference>
<evidence type="ECO:0000259" key="1">
    <source>
        <dbReference type="Pfam" id="PF00248"/>
    </source>
</evidence>
<protein>
    <submittedName>
        <fullName evidence="2">Aldo/keto reductase</fullName>
    </submittedName>
</protein>
<sequence>MNTTRTSRTHRLGRTSVEVTELGFGGGPLGGLFTPVDDVTAAQALEAAWEGGIRYYDTSPHYGIGHSERRIGEFLRGKPRTQFTLSTKVGRLLVPQDPAGQLDESFAVPATHRRVWDFTRDGIRRSVEDSLTRTGAERIDVLYLHDAEEHLEDALRTGFPALAELRAEGMVGAIGGGMYHPGKLTRLVRETDADVVMLSGRYTLMDSGALDSLLPACVERGVSVLAASTFNSGLLATDWPEEGAFYDYAPAAPELLERARRIADVCRAHGVTLPRAAMAFPLHHPAVAGIVVGMRTAEEVRRNIAAFEADVPAQLWSDLHGQGLLDERAPTGAAS</sequence>
<dbReference type="EMBL" id="JBIRGQ010000001">
    <property type="protein sequence ID" value="MFH8544330.1"/>
    <property type="molecule type" value="Genomic_DNA"/>
</dbReference>
<feature type="domain" description="NADP-dependent oxidoreductase" evidence="1">
    <location>
        <begin position="21"/>
        <end position="317"/>
    </location>
</feature>
<reference evidence="2 3" key="1">
    <citation type="submission" date="2024-10" db="EMBL/GenBank/DDBJ databases">
        <title>The Natural Products Discovery Center: Release of the First 8490 Sequenced Strains for Exploring Actinobacteria Biosynthetic Diversity.</title>
        <authorList>
            <person name="Kalkreuter E."/>
            <person name="Kautsar S.A."/>
            <person name="Yang D."/>
            <person name="Bader C.D."/>
            <person name="Teijaro C.N."/>
            <person name="Fluegel L."/>
            <person name="Davis C.M."/>
            <person name="Simpson J.R."/>
            <person name="Lauterbach L."/>
            <person name="Steele A.D."/>
            <person name="Gui C."/>
            <person name="Meng S."/>
            <person name="Li G."/>
            <person name="Viehrig K."/>
            <person name="Ye F."/>
            <person name="Su P."/>
            <person name="Kiefer A.F."/>
            <person name="Nichols A."/>
            <person name="Cepeda A.J."/>
            <person name="Yan W."/>
            <person name="Fan B."/>
            <person name="Jiang Y."/>
            <person name="Adhikari A."/>
            <person name="Zheng C.-J."/>
            <person name="Schuster L."/>
            <person name="Cowan T.M."/>
            <person name="Smanski M.J."/>
            <person name="Chevrette M.G."/>
            <person name="De Carvalho L.P.S."/>
            <person name="Shen B."/>
        </authorList>
    </citation>
    <scope>NUCLEOTIDE SEQUENCE [LARGE SCALE GENOMIC DNA]</scope>
    <source>
        <strain evidence="2 3">NPDC017990</strain>
    </source>
</reference>
<dbReference type="SUPFAM" id="SSF51430">
    <property type="entry name" value="NAD(P)-linked oxidoreductase"/>
    <property type="match status" value="1"/>
</dbReference>
<proteinExistence type="predicted"/>
<name>A0ABW7QH95_9ACTN</name>
<dbReference type="PANTHER" id="PTHR42686">
    <property type="entry name" value="GH17980P-RELATED"/>
    <property type="match status" value="1"/>
</dbReference>
<dbReference type="PANTHER" id="PTHR42686:SF1">
    <property type="entry name" value="GH17980P-RELATED"/>
    <property type="match status" value="1"/>
</dbReference>
<dbReference type="Pfam" id="PF00248">
    <property type="entry name" value="Aldo_ket_red"/>
    <property type="match status" value="1"/>
</dbReference>
<comment type="caution">
    <text evidence="2">The sequence shown here is derived from an EMBL/GenBank/DDBJ whole genome shotgun (WGS) entry which is preliminary data.</text>
</comment>
<dbReference type="CDD" id="cd19162">
    <property type="entry name" value="AKR_FDH"/>
    <property type="match status" value="1"/>
</dbReference>
<dbReference type="InterPro" id="IPR044477">
    <property type="entry name" value="FDH-like"/>
</dbReference>
<keyword evidence="3" id="KW-1185">Reference proteome</keyword>
<dbReference type="InterPro" id="IPR023210">
    <property type="entry name" value="NADP_OxRdtase_dom"/>
</dbReference>
<organism evidence="2 3">
    <name type="scientific">Streptomyces longisporoflavus</name>
    <dbReference type="NCBI Taxonomy" id="28044"/>
    <lineage>
        <taxon>Bacteria</taxon>
        <taxon>Bacillati</taxon>
        <taxon>Actinomycetota</taxon>
        <taxon>Actinomycetes</taxon>
        <taxon>Kitasatosporales</taxon>
        <taxon>Streptomycetaceae</taxon>
        <taxon>Streptomyces</taxon>
    </lineage>
</organism>
<gene>
    <name evidence="2" type="ORF">ACH4F9_04870</name>
</gene>
<dbReference type="Proteomes" id="UP001610818">
    <property type="component" value="Unassembled WGS sequence"/>
</dbReference>
<accession>A0ABW7QH95</accession>